<dbReference type="InterPro" id="IPR023796">
    <property type="entry name" value="Serpin_dom"/>
</dbReference>
<evidence type="ECO:0000256" key="2">
    <source>
        <dbReference type="ARBA" id="ARBA00022525"/>
    </source>
</evidence>
<keyword evidence="8" id="KW-1185">Reference proteome</keyword>
<dbReference type="RefSeq" id="WP_076175967.1">
    <property type="nucleotide sequence ID" value="NZ_MRTP01000016.1"/>
</dbReference>
<keyword evidence="2" id="KW-0964">Secreted</keyword>
<feature type="chain" id="PRO_5038601044" description="Serpin domain-containing protein" evidence="5">
    <location>
        <begin position="23"/>
        <end position="423"/>
    </location>
</feature>
<dbReference type="Proteomes" id="UP000187172">
    <property type="component" value="Unassembled WGS sequence"/>
</dbReference>
<comment type="subcellular location">
    <subcellularLocation>
        <location evidence="1">Secreted</location>
    </subcellularLocation>
</comment>
<dbReference type="InterPro" id="IPR000215">
    <property type="entry name" value="Serpin_fam"/>
</dbReference>
<dbReference type="PANTHER" id="PTHR11461">
    <property type="entry name" value="SERINE PROTEASE INHIBITOR, SERPIN"/>
    <property type="match status" value="1"/>
</dbReference>
<feature type="domain" description="Serpin" evidence="6">
    <location>
        <begin position="64"/>
        <end position="422"/>
    </location>
</feature>
<name>A0A1R1EAK6_9BACL</name>
<dbReference type="CDD" id="cd19588">
    <property type="entry name" value="serpin_miropin-like"/>
    <property type="match status" value="1"/>
</dbReference>
<protein>
    <recommendedName>
        <fullName evidence="6">Serpin domain-containing protein</fullName>
    </recommendedName>
</protein>
<dbReference type="InterPro" id="IPR036186">
    <property type="entry name" value="Serpin_sf"/>
</dbReference>
<evidence type="ECO:0000313" key="7">
    <source>
        <dbReference type="EMBL" id="OMF48853.1"/>
    </source>
</evidence>
<sequence>MPTTKTLPLLLALLLLVLPACSKQEDGSRNQRSNPTPPISLTARKQEAGKIDPALISAHNRLGLQLHRELAGQAEAGDNVLLSPYSIWTALSIAYNGSAGTTAREMASVLGVKDMPLNEMNEGNAILSRLLEGEDSGVRLNIANAIWHQQGVPFKNSFIQAGKESYGAEVQEVDFASDKSVKTINRWISKETEGKIEKMLEQPLSPTTIAVLANAIYFNGSWSDPFNPEYTKDETFTLADGSVRTLPMMHTANMLPYKETPDWQAVRLPYGDGRMDMLIILPPAGSSLDQLEQQLWADPAPWQQPFDEASVQLGLPRFKAEYGSDLNDPLIRLGMKQAFQPDEADFSHMADIRPLFLSKVLHRMVLDVNEKGTEAAAATVISEESGSMPVKIHEMTVNRPFFLAIEDTQTHAWLFIGSVNDPE</sequence>
<dbReference type="InterPro" id="IPR023795">
    <property type="entry name" value="Serpin_CS"/>
</dbReference>
<dbReference type="InterPro" id="IPR042178">
    <property type="entry name" value="Serpin_sf_1"/>
</dbReference>
<evidence type="ECO:0000256" key="3">
    <source>
        <dbReference type="ARBA" id="ARBA00022729"/>
    </source>
</evidence>
<organism evidence="7 8">
    <name type="scientific">Paenibacillus rhizosphaerae</name>
    <dbReference type="NCBI Taxonomy" id="297318"/>
    <lineage>
        <taxon>Bacteria</taxon>
        <taxon>Bacillati</taxon>
        <taxon>Bacillota</taxon>
        <taxon>Bacilli</taxon>
        <taxon>Bacillales</taxon>
        <taxon>Paenibacillaceae</taxon>
        <taxon>Paenibacillus</taxon>
    </lineage>
</organism>
<dbReference type="STRING" id="297318.BK138_31345"/>
<dbReference type="InterPro" id="IPR042185">
    <property type="entry name" value="Serpin_sf_2"/>
</dbReference>
<comment type="caution">
    <text evidence="7">The sequence shown here is derived from an EMBL/GenBank/DDBJ whole genome shotgun (WGS) entry which is preliminary data.</text>
</comment>
<proteinExistence type="inferred from homology"/>
<dbReference type="AlphaFoldDB" id="A0A1R1EAK6"/>
<dbReference type="Gene3D" id="2.30.39.10">
    <property type="entry name" value="Alpha-1-antitrypsin, domain 1"/>
    <property type="match status" value="1"/>
</dbReference>
<evidence type="ECO:0000256" key="5">
    <source>
        <dbReference type="SAM" id="SignalP"/>
    </source>
</evidence>
<accession>A0A1R1EAK6</accession>
<dbReference type="SUPFAM" id="SSF56574">
    <property type="entry name" value="Serpins"/>
    <property type="match status" value="1"/>
</dbReference>
<evidence type="ECO:0000259" key="6">
    <source>
        <dbReference type="SMART" id="SM00093"/>
    </source>
</evidence>
<evidence type="ECO:0000256" key="1">
    <source>
        <dbReference type="ARBA" id="ARBA00004613"/>
    </source>
</evidence>
<comment type="similarity">
    <text evidence="4">Belongs to the serpin family.</text>
</comment>
<gene>
    <name evidence="7" type="ORF">BK138_31345</name>
</gene>
<evidence type="ECO:0000313" key="8">
    <source>
        <dbReference type="Proteomes" id="UP000187172"/>
    </source>
</evidence>
<feature type="signal peptide" evidence="5">
    <location>
        <begin position="1"/>
        <end position="22"/>
    </location>
</feature>
<dbReference type="GO" id="GO:0005615">
    <property type="term" value="C:extracellular space"/>
    <property type="evidence" value="ECO:0007669"/>
    <property type="project" value="InterPro"/>
</dbReference>
<dbReference type="SMART" id="SM00093">
    <property type="entry name" value="SERPIN"/>
    <property type="match status" value="1"/>
</dbReference>
<dbReference type="EMBL" id="MRTP01000016">
    <property type="protein sequence ID" value="OMF48853.1"/>
    <property type="molecule type" value="Genomic_DNA"/>
</dbReference>
<evidence type="ECO:0000256" key="4">
    <source>
        <dbReference type="RuleBase" id="RU000411"/>
    </source>
</evidence>
<dbReference type="Gene3D" id="3.30.497.10">
    <property type="entry name" value="Antithrombin, subunit I, domain 2"/>
    <property type="match status" value="1"/>
</dbReference>
<dbReference type="PROSITE" id="PS00284">
    <property type="entry name" value="SERPIN"/>
    <property type="match status" value="1"/>
</dbReference>
<dbReference type="PANTHER" id="PTHR11461:SF211">
    <property type="entry name" value="GH10112P-RELATED"/>
    <property type="match status" value="1"/>
</dbReference>
<dbReference type="Pfam" id="PF00079">
    <property type="entry name" value="Serpin"/>
    <property type="match status" value="1"/>
</dbReference>
<dbReference type="FunFam" id="3.30.497.10:FF:000031">
    <property type="entry name" value="Putative salivary serpin"/>
    <property type="match status" value="1"/>
</dbReference>
<dbReference type="GO" id="GO:0004867">
    <property type="term" value="F:serine-type endopeptidase inhibitor activity"/>
    <property type="evidence" value="ECO:0007669"/>
    <property type="project" value="InterPro"/>
</dbReference>
<keyword evidence="3 5" id="KW-0732">Signal</keyword>
<reference evidence="7 8" key="1">
    <citation type="submission" date="2016-11" db="EMBL/GenBank/DDBJ databases">
        <title>Paenibacillus species isolates.</title>
        <authorList>
            <person name="Beno S.M."/>
        </authorList>
    </citation>
    <scope>NUCLEOTIDE SEQUENCE [LARGE SCALE GENOMIC DNA]</scope>
    <source>
        <strain evidence="7 8">FSL R5-0378</strain>
    </source>
</reference>